<name>A0A2P5G0G0_TREOI</name>
<evidence type="ECO:0000256" key="2">
    <source>
        <dbReference type="ARBA" id="ARBA00022676"/>
    </source>
</evidence>
<comment type="similarity">
    <text evidence="1">Belongs to the UDP-glycosyltransferase family.</text>
</comment>
<dbReference type="GO" id="GO:0035251">
    <property type="term" value="F:UDP-glucosyltransferase activity"/>
    <property type="evidence" value="ECO:0007669"/>
    <property type="project" value="TreeGrafter"/>
</dbReference>
<organism evidence="4 5">
    <name type="scientific">Trema orientale</name>
    <name type="common">Charcoal tree</name>
    <name type="synonym">Celtis orientalis</name>
    <dbReference type="NCBI Taxonomy" id="63057"/>
    <lineage>
        <taxon>Eukaryota</taxon>
        <taxon>Viridiplantae</taxon>
        <taxon>Streptophyta</taxon>
        <taxon>Embryophyta</taxon>
        <taxon>Tracheophyta</taxon>
        <taxon>Spermatophyta</taxon>
        <taxon>Magnoliopsida</taxon>
        <taxon>eudicotyledons</taxon>
        <taxon>Gunneridae</taxon>
        <taxon>Pentapetalae</taxon>
        <taxon>rosids</taxon>
        <taxon>fabids</taxon>
        <taxon>Rosales</taxon>
        <taxon>Cannabaceae</taxon>
        <taxon>Trema</taxon>
    </lineage>
</organism>
<keyword evidence="5" id="KW-1185">Reference proteome</keyword>
<proteinExistence type="inferred from homology"/>
<dbReference type="PANTHER" id="PTHR48047">
    <property type="entry name" value="GLYCOSYLTRANSFERASE"/>
    <property type="match status" value="1"/>
</dbReference>
<evidence type="ECO:0000256" key="1">
    <source>
        <dbReference type="ARBA" id="ARBA00009995"/>
    </source>
</evidence>
<dbReference type="PANTHER" id="PTHR48047:SF5">
    <property type="entry name" value="FLAVONOL 7-O-RHAMNOSYLTRANSFERASE"/>
    <property type="match status" value="1"/>
</dbReference>
<dbReference type="Pfam" id="PF00201">
    <property type="entry name" value="UDPGT"/>
    <property type="match status" value="1"/>
</dbReference>
<dbReference type="SUPFAM" id="SSF53756">
    <property type="entry name" value="UDP-Glycosyltransferase/glycogen phosphorylase"/>
    <property type="match status" value="1"/>
</dbReference>
<keyword evidence="3 4" id="KW-0808">Transferase</keyword>
<dbReference type="OrthoDB" id="5835829at2759"/>
<evidence type="ECO:0000256" key="3">
    <source>
        <dbReference type="ARBA" id="ARBA00022679"/>
    </source>
</evidence>
<gene>
    <name evidence="4" type="ORF">TorRG33x02_007480</name>
</gene>
<dbReference type="AlphaFoldDB" id="A0A2P5G0G0"/>
<dbReference type="FunFam" id="3.40.50.2000:FF:000056">
    <property type="entry name" value="Glycosyltransferase"/>
    <property type="match status" value="1"/>
</dbReference>
<dbReference type="EMBL" id="JXTC01000002">
    <property type="protein sequence ID" value="POO03543.1"/>
    <property type="molecule type" value="Genomic_DNA"/>
</dbReference>
<reference evidence="5" key="1">
    <citation type="submission" date="2016-06" db="EMBL/GenBank/DDBJ databases">
        <title>Parallel loss of symbiosis genes in relatives of nitrogen-fixing non-legume Parasponia.</title>
        <authorList>
            <person name="Van Velzen R."/>
            <person name="Holmer R."/>
            <person name="Bu F."/>
            <person name="Rutten L."/>
            <person name="Van Zeijl A."/>
            <person name="Liu W."/>
            <person name="Santuari L."/>
            <person name="Cao Q."/>
            <person name="Sharma T."/>
            <person name="Shen D."/>
            <person name="Roswanjaya Y."/>
            <person name="Wardhani T."/>
            <person name="Kalhor M.S."/>
            <person name="Jansen J."/>
            <person name="Van den Hoogen J."/>
            <person name="Gungor B."/>
            <person name="Hartog M."/>
            <person name="Hontelez J."/>
            <person name="Verver J."/>
            <person name="Yang W.-C."/>
            <person name="Schijlen E."/>
            <person name="Repin R."/>
            <person name="Schilthuizen M."/>
            <person name="Schranz E."/>
            <person name="Heidstra R."/>
            <person name="Miyata K."/>
            <person name="Fedorova E."/>
            <person name="Kohlen W."/>
            <person name="Bisseling T."/>
            <person name="Smit S."/>
            <person name="Geurts R."/>
        </authorList>
    </citation>
    <scope>NUCLEOTIDE SEQUENCE [LARGE SCALE GENOMIC DNA]</scope>
    <source>
        <strain evidence="5">cv. RG33-2</strain>
    </source>
</reference>
<protein>
    <submittedName>
        <fullName evidence="4">UDP-glucuronosyl/UDP-glucosyltransferase</fullName>
    </submittedName>
</protein>
<dbReference type="GO" id="GO:0051555">
    <property type="term" value="P:flavonol biosynthetic process"/>
    <property type="evidence" value="ECO:0007669"/>
    <property type="project" value="TreeGrafter"/>
</dbReference>
<dbReference type="CDD" id="cd03784">
    <property type="entry name" value="GT1_Gtf-like"/>
    <property type="match status" value="1"/>
</dbReference>
<dbReference type="Proteomes" id="UP000237000">
    <property type="component" value="Unassembled WGS sequence"/>
</dbReference>
<evidence type="ECO:0000313" key="5">
    <source>
        <dbReference type="Proteomes" id="UP000237000"/>
    </source>
</evidence>
<sequence length="249" mass="27306">MMKLSTSIRCMHVANVTSRGVIVNTFPELDGEKSPKISADKVIGWLDMCKEDNSVVSVGFGSQINLTGTQMEALVNALDESEVWFVWAIKKPMKGVLQMGETDDTSMVPTWFEDRTARTGLVFRGWVPQVAIFRHRTVGSYFTHCGWNSMLEGIFSGVLLLAWPIQADHFNNARLMVDKLGLAVQVCEGLSTVPKLTELAKVLVESVGQTSPEMAHAMELGKVALKSTSPGRSSHIALDALVKDLSSTY</sequence>
<accession>A0A2P5G0G0</accession>
<comment type="caution">
    <text evidence="4">The sequence shown here is derived from an EMBL/GenBank/DDBJ whole genome shotgun (WGS) entry which is preliminary data.</text>
</comment>
<dbReference type="Gene3D" id="3.40.50.2000">
    <property type="entry name" value="Glycogen Phosphorylase B"/>
    <property type="match status" value="2"/>
</dbReference>
<keyword evidence="2" id="KW-0328">Glycosyltransferase</keyword>
<dbReference type="InterPro" id="IPR002213">
    <property type="entry name" value="UDP_glucos_trans"/>
</dbReference>
<dbReference type="InParanoid" id="A0A2P5G0G0"/>
<evidence type="ECO:0000313" key="4">
    <source>
        <dbReference type="EMBL" id="POO03543.1"/>
    </source>
</evidence>